<feature type="transmembrane region" description="Helical" evidence="6">
    <location>
        <begin position="240"/>
        <end position="264"/>
    </location>
</feature>
<keyword evidence="5 6" id="KW-0472">Membrane</keyword>
<dbReference type="CDD" id="cd06580">
    <property type="entry name" value="TM_PBP1_transp_TpRbsC_like"/>
    <property type="match status" value="1"/>
</dbReference>
<dbReference type="PANTHER" id="PTHR47089:SF1">
    <property type="entry name" value="GUANOSINE ABC TRANSPORTER PERMEASE PROTEIN NUPP"/>
    <property type="match status" value="1"/>
</dbReference>
<dbReference type="EMBL" id="FRCZ01000010">
    <property type="protein sequence ID" value="SHN35714.1"/>
    <property type="molecule type" value="Genomic_DNA"/>
</dbReference>
<dbReference type="RefSeq" id="WP_073203226.1">
    <property type="nucleotide sequence ID" value="NZ_FRCZ01000010.1"/>
</dbReference>
<keyword evidence="2" id="KW-1003">Cell membrane</keyword>
<reference evidence="7 8" key="1">
    <citation type="submission" date="2016-11" db="EMBL/GenBank/DDBJ databases">
        <authorList>
            <person name="Jaros S."/>
            <person name="Januszkiewicz K."/>
            <person name="Wedrychowicz H."/>
        </authorList>
    </citation>
    <scope>NUCLEOTIDE SEQUENCE [LARGE SCALE GENOMIC DNA]</scope>
    <source>
        <strain evidence="7 8">CGMCC 1.10681</strain>
    </source>
</reference>
<dbReference type="Pfam" id="PF02653">
    <property type="entry name" value="BPD_transp_2"/>
    <property type="match status" value="1"/>
</dbReference>
<dbReference type="Proteomes" id="UP000184184">
    <property type="component" value="Unassembled WGS sequence"/>
</dbReference>
<dbReference type="GO" id="GO:0022857">
    <property type="term" value="F:transmembrane transporter activity"/>
    <property type="evidence" value="ECO:0007669"/>
    <property type="project" value="InterPro"/>
</dbReference>
<comment type="subcellular location">
    <subcellularLocation>
        <location evidence="1">Cell membrane</location>
        <topology evidence="1">Multi-pass membrane protein</topology>
    </subcellularLocation>
</comment>
<evidence type="ECO:0000313" key="8">
    <source>
        <dbReference type="Proteomes" id="UP000184184"/>
    </source>
</evidence>
<protein>
    <submittedName>
        <fullName evidence="7">Nucleoside ABC transporter membrane protein</fullName>
    </submittedName>
</protein>
<organism evidence="7 8">
    <name type="scientific">Gracilibacillus kekensis</name>
    <dbReference type="NCBI Taxonomy" id="1027249"/>
    <lineage>
        <taxon>Bacteria</taxon>
        <taxon>Bacillati</taxon>
        <taxon>Bacillota</taxon>
        <taxon>Bacilli</taxon>
        <taxon>Bacillales</taxon>
        <taxon>Bacillaceae</taxon>
        <taxon>Gracilibacillus</taxon>
    </lineage>
</organism>
<feature type="transmembrane region" description="Helical" evidence="6">
    <location>
        <begin position="60"/>
        <end position="79"/>
    </location>
</feature>
<accession>A0A1M7QUZ5</accession>
<evidence type="ECO:0000256" key="2">
    <source>
        <dbReference type="ARBA" id="ARBA00022475"/>
    </source>
</evidence>
<dbReference type="GO" id="GO:0005886">
    <property type="term" value="C:plasma membrane"/>
    <property type="evidence" value="ECO:0007669"/>
    <property type="project" value="UniProtKB-SubCell"/>
</dbReference>
<dbReference type="PANTHER" id="PTHR47089">
    <property type="entry name" value="ABC TRANSPORTER, PERMEASE PROTEIN"/>
    <property type="match status" value="1"/>
</dbReference>
<keyword evidence="4 6" id="KW-1133">Transmembrane helix</keyword>
<evidence type="ECO:0000256" key="1">
    <source>
        <dbReference type="ARBA" id="ARBA00004651"/>
    </source>
</evidence>
<keyword evidence="8" id="KW-1185">Reference proteome</keyword>
<keyword evidence="3 6" id="KW-0812">Transmembrane</keyword>
<dbReference type="AlphaFoldDB" id="A0A1M7QUZ5"/>
<dbReference type="STRING" id="1027249.SAMN05216179_3632"/>
<evidence type="ECO:0000256" key="4">
    <source>
        <dbReference type="ARBA" id="ARBA00022989"/>
    </source>
</evidence>
<sequence>MSKMKGHISNIIQPVFAIFVGLAVGTIAILLAGESVFLTYREMWEGAFGSLYFLSNTLERSIPIILAGLGVAFAFRAGFFNLGAEGQLVMGAVTTAIVTVYLPFQGFLNLVISIGAGMLIAGLLSFFAGWMEQKFQINLLISTLLLNYIAVLFAGYLVSEPFRDTTSSGGVAHSVMVEDASKLPKLLTGMNVHYGFVLAIIITILLAFIIKRTTFGYEVRMLGQNMFFAQYGGINRKKVMFISMLISGMLAGLAGSVEVMGMHYRFIEGALTTPQFAWTGLMAALLANSNPVGTAIIAIFLAALDTGALGVERNTDVPNAISDIIQAVLILFISAKFTMAFIKSKRKRGAK</sequence>
<feature type="transmembrane region" description="Helical" evidence="6">
    <location>
        <begin position="276"/>
        <end position="304"/>
    </location>
</feature>
<name>A0A1M7QUZ5_9BACI</name>
<evidence type="ECO:0000256" key="3">
    <source>
        <dbReference type="ARBA" id="ARBA00022692"/>
    </source>
</evidence>
<feature type="transmembrane region" description="Helical" evidence="6">
    <location>
        <begin position="192"/>
        <end position="210"/>
    </location>
</feature>
<feature type="transmembrane region" description="Helical" evidence="6">
    <location>
        <begin position="137"/>
        <end position="158"/>
    </location>
</feature>
<proteinExistence type="predicted"/>
<dbReference type="OrthoDB" id="45037at2"/>
<feature type="transmembrane region" description="Helical" evidence="6">
    <location>
        <begin position="324"/>
        <end position="342"/>
    </location>
</feature>
<feature type="transmembrane region" description="Helical" evidence="6">
    <location>
        <begin position="110"/>
        <end position="130"/>
    </location>
</feature>
<evidence type="ECO:0000256" key="6">
    <source>
        <dbReference type="SAM" id="Phobius"/>
    </source>
</evidence>
<evidence type="ECO:0000256" key="5">
    <source>
        <dbReference type="ARBA" id="ARBA00023136"/>
    </source>
</evidence>
<dbReference type="InterPro" id="IPR001851">
    <property type="entry name" value="ABC_transp_permease"/>
</dbReference>
<evidence type="ECO:0000313" key="7">
    <source>
        <dbReference type="EMBL" id="SHN35714.1"/>
    </source>
</evidence>
<gene>
    <name evidence="7" type="ORF">SAMN05216179_3632</name>
</gene>
<feature type="transmembrane region" description="Helical" evidence="6">
    <location>
        <begin position="12"/>
        <end position="40"/>
    </location>
</feature>